<dbReference type="PANTHER" id="PTHR37841">
    <property type="entry name" value="GLR2918 PROTEIN"/>
    <property type="match status" value="1"/>
</dbReference>
<dbReference type="Pfam" id="PF14903">
    <property type="entry name" value="WG_beta_rep"/>
    <property type="match status" value="2"/>
</dbReference>
<protein>
    <recommendedName>
        <fullName evidence="5">Zinc-ribbon domain-containing protein</fullName>
    </recommendedName>
</protein>
<evidence type="ECO:0008006" key="5">
    <source>
        <dbReference type="Google" id="ProtNLM"/>
    </source>
</evidence>
<comment type="caution">
    <text evidence="3">The sequence shown here is derived from an EMBL/GenBank/DDBJ whole genome shotgun (WGS) entry which is preliminary data.</text>
</comment>
<sequence length="550" mass="61998">MALIKCKECGNKMSDKAEFCPNCGCPIEEMQNFDTDNRNDNNPQPSKKGKGWIITVFVIIVSCAIGGVWWNLNSRNPTTSDAEITSGFINMVHQFDELYPFSEGLALVKKDNKFGYINTKGELVIPCQFGYASDFIDGAAIAAVDSEMPLYILKSDGQITETKYIFYSPTAMGTIGTYCSYLKKESTHSYKNIYSFESLNSEGKEVTMFINKDLQKVDKPTNISPRVFEKDNMYTVYTSTEKSIYGDDVELKGLKSNDGKIVIHAKYNYLELGDNGVALASIFVEDAESHQHQYEPHGLTVYGYIDMDGNSTFTDTDLKKIEAYKQEQLIKKEYLERIAAEEQRRLEEEQQKGPEWIHGVWECHEMIDMGMFGRQRANARLCIDRDAQMISSNNDGMRYNGRYSISDNEIHFGDNYACLDNIKERIEFGDGVYYHKASDSYSYGGYSNSGVLESSYKNNKQRTTFRTPSDVLTYTSENSFYNDGDRLKINFNAAYLNDRALTGAPRVTNISGSTATIVANSPYGGGGALHFYVNASNGTIMQNGDVYRLK</sequence>
<keyword evidence="2" id="KW-1133">Transmembrane helix</keyword>
<accession>A0A7J0A654</accession>
<feature type="transmembrane region" description="Helical" evidence="2">
    <location>
        <begin position="51"/>
        <end position="70"/>
    </location>
</feature>
<evidence type="ECO:0000313" key="4">
    <source>
        <dbReference type="Proteomes" id="UP000491181"/>
    </source>
</evidence>
<evidence type="ECO:0000256" key="2">
    <source>
        <dbReference type="SAM" id="Phobius"/>
    </source>
</evidence>
<proteinExistence type="predicted"/>
<organism evidence="3 4">
    <name type="scientific">Bacteroides acidifaciens</name>
    <dbReference type="NCBI Taxonomy" id="85831"/>
    <lineage>
        <taxon>Bacteria</taxon>
        <taxon>Pseudomonadati</taxon>
        <taxon>Bacteroidota</taxon>
        <taxon>Bacteroidia</taxon>
        <taxon>Bacteroidales</taxon>
        <taxon>Bacteroidaceae</taxon>
        <taxon>Bacteroides</taxon>
    </lineage>
</organism>
<dbReference type="PANTHER" id="PTHR37841:SF1">
    <property type="entry name" value="DUF3298 DOMAIN-CONTAINING PROTEIN"/>
    <property type="match status" value="1"/>
</dbReference>
<name>A0A7J0A654_9BACE</name>
<reference evidence="3 4" key="1">
    <citation type="journal article" date="2020" name="Microbiome">
        <title>Single-cell genomics of uncultured bacteria reveals dietary fiber responders in the mouse gut microbiota.</title>
        <authorList>
            <person name="Chijiiwa R."/>
            <person name="Hosokawa M."/>
            <person name="Kogawa M."/>
            <person name="Nishikawa Y."/>
            <person name="Ide K."/>
            <person name="Sakanashi C."/>
            <person name="Takahashi K."/>
            <person name="Takeyama H."/>
        </authorList>
    </citation>
    <scope>NUCLEOTIDE SEQUENCE [LARGE SCALE GENOMIC DNA]</scope>
    <source>
        <strain evidence="3">IMSAGC_001</strain>
    </source>
</reference>
<evidence type="ECO:0000313" key="3">
    <source>
        <dbReference type="EMBL" id="GFH87636.1"/>
    </source>
</evidence>
<gene>
    <name evidence="3" type="ORF">IMSAGC001_03063</name>
</gene>
<dbReference type="EMBL" id="BLLS01000109">
    <property type="protein sequence ID" value="GFH87636.1"/>
    <property type="molecule type" value="Genomic_DNA"/>
</dbReference>
<keyword evidence="2" id="KW-0812">Transmembrane</keyword>
<keyword evidence="2" id="KW-0472">Membrane</keyword>
<dbReference type="InterPro" id="IPR032774">
    <property type="entry name" value="WG_beta_rep"/>
</dbReference>
<dbReference type="RefSeq" id="WP_172504169.1">
    <property type="nucleotide sequence ID" value="NZ_BLLS01000109.1"/>
</dbReference>
<dbReference type="Proteomes" id="UP000491181">
    <property type="component" value="Unassembled WGS sequence"/>
</dbReference>
<dbReference type="AlphaFoldDB" id="A0A7J0A654"/>
<keyword evidence="1" id="KW-0175">Coiled coil</keyword>
<evidence type="ECO:0000256" key="1">
    <source>
        <dbReference type="SAM" id="Coils"/>
    </source>
</evidence>
<feature type="coiled-coil region" evidence="1">
    <location>
        <begin position="324"/>
        <end position="352"/>
    </location>
</feature>